<feature type="non-terminal residue" evidence="1">
    <location>
        <position position="1"/>
    </location>
</feature>
<protein>
    <recommendedName>
        <fullName evidence="2">Thioredoxin domain-containing protein</fullName>
    </recommendedName>
</protein>
<gene>
    <name evidence="1" type="ORF">LCGC14_1276230</name>
</gene>
<dbReference type="AlphaFoldDB" id="A0A0F9KYA9"/>
<proteinExistence type="predicted"/>
<evidence type="ECO:0000313" key="1">
    <source>
        <dbReference type="EMBL" id="KKM86708.1"/>
    </source>
</evidence>
<sequence length="43" mass="4879">QYFDKLDGKATAYICINKMCKPPTDDSNTILQYLNSSWGSSFN</sequence>
<comment type="caution">
    <text evidence="1">The sequence shown here is derived from an EMBL/GenBank/DDBJ whole genome shotgun (WGS) entry which is preliminary data.</text>
</comment>
<accession>A0A0F9KYA9</accession>
<organism evidence="1">
    <name type="scientific">marine sediment metagenome</name>
    <dbReference type="NCBI Taxonomy" id="412755"/>
    <lineage>
        <taxon>unclassified sequences</taxon>
        <taxon>metagenomes</taxon>
        <taxon>ecological metagenomes</taxon>
    </lineage>
</organism>
<dbReference type="EMBL" id="LAZR01007212">
    <property type="protein sequence ID" value="KKM86708.1"/>
    <property type="molecule type" value="Genomic_DNA"/>
</dbReference>
<name>A0A0F9KYA9_9ZZZZ</name>
<reference evidence="1" key="1">
    <citation type="journal article" date="2015" name="Nature">
        <title>Complex archaea that bridge the gap between prokaryotes and eukaryotes.</title>
        <authorList>
            <person name="Spang A."/>
            <person name="Saw J.H."/>
            <person name="Jorgensen S.L."/>
            <person name="Zaremba-Niedzwiedzka K."/>
            <person name="Martijn J."/>
            <person name="Lind A.E."/>
            <person name="van Eijk R."/>
            <person name="Schleper C."/>
            <person name="Guy L."/>
            <person name="Ettema T.J."/>
        </authorList>
    </citation>
    <scope>NUCLEOTIDE SEQUENCE</scope>
</reference>
<evidence type="ECO:0008006" key="2">
    <source>
        <dbReference type="Google" id="ProtNLM"/>
    </source>
</evidence>